<keyword evidence="9" id="KW-1185">Reference proteome</keyword>
<dbReference type="EMBL" id="JASXSZ010000008">
    <property type="protein sequence ID" value="MDL9981382.1"/>
    <property type="molecule type" value="Genomic_DNA"/>
</dbReference>
<evidence type="ECO:0000256" key="5">
    <source>
        <dbReference type="ARBA" id="ARBA00023136"/>
    </source>
</evidence>
<keyword evidence="4 6" id="KW-1133">Transmembrane helix</keyword>
<dbReference type="SMART" id="SM00100">
    <property type="entry name" value="cNMP"/>
    <property type="match status" value="1"/>
</dbReference>
<dbReference type="InterPro" id="IPR000595">
    <property type="entry name" value="cNMP-bd_dom"/>
</dbReference>
<dbReference type="Gene3D" id="1.20.1250.20">
    <property type="entry name" value="MFS general substrate transporter like domains"/>
    <property type="match status" value="2"/>
</dbReference>
<dbReference type="PANTHER" id="PTHR23513">
    <property type="entry name" value="INTEGRAL MEMBRANE EFFLUX PROTEIN-RELATED"/>
    <property type="match status" value="1"/>
</dbReference>
<feature type="transmembrane region" description="Helical" evidence="6">
    <location>
        <begin position="150"/>
        <end position="171"/>
    </location>
</feature>
<dbReference type="Pfam" id="PF00027">
    <property type="entry name" value="cNMP_binding"/>
    <property type="match status" value="1"/>
</dbReference>
<evidence type="ECO:0000256" key="1">
    <source>
        <dbReference type="ARBA" id="ARBA00004651"/>
    </source>
</evidence>
<dbReference type="Proteomes" id="UP001235064">
    <property type="component" value="Unassembled WGS sequence"/>
</dbReference>
<evidence type="ECO:0000256" key="3">
    <source>
        <dbReference type="ARBA" id="ARBA00022692"/>
    </source>
</evidence>
<keyword evidence="5 6" id="KW-0472">Membrane</keyword>
<feature type="transmembrane region" description="Helical" evidence="6">
    <location>
        <begin position="318"/>
        <end position="339"/>
    </location>
</feature>
<dbReference type="PROSITE" id="PS50042">
    <property type="entry name" value="CNMP_BINDING_3"/>
    <property type="match status" value="1"/>
</dbReference>
<dbReference type="PANTHER" id="PTHR23513:SF11">
    <property type="entry name" value="STAPHYLOFERRIN A TRANSPORTER"/>
    <property type="match status" value="1"/>
</dbReference>
<proteinExistence type="predicted"/>
<dbReference type="InterPro" id="IPR036259">
    <property type="entry name" value="MFS_trans_sf"/>
</dbReference>
<feature type="transmembrane region" description="Helical" evidence="6">
    <location>
        <begin position="351"/>
        <end position="373"/>
    </location>
</feature>
<accession>A0ABT7N3V1</accession>
<keyword evidence="3 6" id="KW-0812">Transmembrane</keyword>
<protein>
    <submittedName>
        <fullName evidence="8">MFS transporter</fullName>
    </submittedName>
</protein>
<keyword evidence="2" id="KW-1003">Cell membrane</keyword>
<dbReference type="Pfam" id="PF07690">
    <property type="entry name" value="MFS_1"/>
    <property type="match status" value="1"/>
</dbReference>
<evidence type="ECO:0000313" key="9">
    <source>
        <dbReference type="Proteomes" id="UP001235064"/>
    </source>
</evidence>
<evidence type="ECO:0000256" key="2">
    <source>
        <dbReference type="ARBA" id="ARBA00022475"/>
    </source>
</evidence>
<name>A0ABT7N3V1_9MICO</name>
<feature type="transmembrane region" description="Helical" evidence="6">
    <location>
        <begin position="177"/>
        <end position="194"/>
    </location>
</feature>
<dbReference type="SUPFAM" id="SSF103473">
    <property type="entry name" value="MFS general substrate transporter"/>
    <property type="match status" value="1"/>
</dbReference>
<dbReference type="PROSITE" id="PS00889">
    <property type="entry name" value="CNMP_BINDING_2"/>
    <property type="match status" value="1"/>
</dbReference>
<feature type="transmembrane region" description="Helical" evidence="6">
    <location>
        <begin position="21"/>
        <end position="47"/>
    </location>
</feature>
<gene>
    <name evidence="8" type="ORF">QSV35_18785</name>
</gene>
<feature type="transmembrane region" description="Helical" evidence="6">
    <location>
        <begin position="53"/>
        <end position="74"/>
    </location>
</feature>
<dbReference type="InterPro" id="IPR011701">
    <property type="entry name" value="MFS"/>
</dbReference>
<feature type="transmembrane region" description="Helical" evidence="6">
    <location>
        <begin position="86"/>
        <end position="105"/>
    </location>
</feature>
<dbReference type="SUPFAM" id="SSF51206">
    <property type="entry name" value="cAMP-binding domain-like"/>
    <property type="match status" value="1"/>
</dbReference>
<organism evidence="8 9">
    <name type="scientific">Microbacterium candidum</name>
    <dbReference type="NCBI Taxonomy" id="3041922"/>
    <lineage>
        <taxon>Bacteria</taxon>
        <taxon>Bacillati</taxon>
        <taxon>Actinomycetota</taxon>
        <taxon>Actinomycetes</taxon>
        <taxon>Micrococcales</taxon>
        <taxon>Microbacteriaceae</taxon>
        <taxon>Microbacterium</taxon>
    </lineage>
</organism>
<feature type="transmembrane region" description="Helical" evidence="6">
    <location>
        <begin position="228"/>
        <end position="249"/>
    </location>
</feature>
<dbReference type="RefSeq" id="WP_286290474.1">
    <property type="nucleotide sequence ID" value="NZ_JASXSZ010000008.1"/>
</dbReference>
<evidence type="ECO:0000259" key="7">
    <source>
        <dbReference type="PROSITE" id="PS50042"/>
    </source>
</evidence>
<dbReference type="InterPro" id="IPR014710">
    <property type="entry name" value="RmlC-like_jellyroll"/>
</dbReference>
<evidence type="ECO:0000256" key="6">
    <source>
        <dbReference type="SAM" id="Phobius"/>
    </source>
</evidence>
<dbReference type="InterPro" id="IPR018488">
    <property type="entry name" value="cNMP-bd_CS"/>
</dbReference>
<comment type="caution">
    <text evidence="8">The sequence shown here is derived from an EMBL/GenBank/DDBJ whole genome shotgun (WGS) entry which is preliminary data.</text>
</comment>
<dbReference type="Gene3D" id="2.60.120.10">
    <property type="entry name" value="Jelly Rolls"/>
    <property type="match status" value="1"/>
</dbReference>
<feature type="domain" description="Cyclic nucleotide-binding" evidence="7">
    <location>
        <begin position="427"/>
        <end position="530"/>
    </location>
</feature>
<dbReference type="CDD" id="cd00038">
    <property type="entry name" value="CAP_ED"/>
    <property type="match status" value="1"/>
</dbReference>
<feature type="transmembrane region" description="Helical" evidence="6">
    <location>
        <begin position="261"/>
        <end position="280"/>
    </location>
</feature>
<evidence type="ECO:0000256" key="4">
    <source>
        <dbReference type="ARBA" id="ARBA00022989"/>
    </source>
</evidence>
<feature type="transmembrane region" description="Helical" evidence="6">
    <location>
        <begin position="111"/>
        <end position="129"/>
    </location>
</feature>
<dbReference type="CDD" id="cd06173">
    <property type="entry name" value="MFS_MefA_like"/>
    <property type="match status" value="1"/>
</dbReference>
<reference evidence="8 9" key="1">
    <citation type="submission" date="2023-06" db="EMBL/GenBank/DDBJ databases">
        <title>Microbacterium sp. nov., isolated from a waste landfill.</title>
        <authorList>
            <person name="Wen W."/>
        </authorList>
    </citation>
    <scope>NUCLEOTIDE SEQUENCE [LARGE SCALE GENOMIC DNA]</scope>
    <source>
        <strain evidence="8 9">ASV49</strain>
    </source>
</reference>
<sequence>MAGPGRAAKPRFVDALKHHDLRILALAFIADGGATWAYNVVLISYVFERTHSAGWITALVTVRWVVGMLCGGYAGVLADRYDRRSVLMVSASLAAVVTLGIAAVVAFNAPLWALLISVAVLTAVCSPVRPASGALIPESVPESDLVAANALFALLESVIVVLGPGIGALLLLTGEPVYGVLINTVSYLVAALLYRALRVRSRGSAEAGGGALTQWISGVSALGHHRKALVLTMFLVLDSAAANAANVLMPSLAQHLGGGTTGYALLLASNALGSVVVAALAQRLTGSRRLTLLIIGALFLQCVPLWLSVFVGTVPNAMLLQLISGVGMVIVDVLAFTTLQRDLPRDVLGRVLGTVDVLILASAVLASIMGSWLLAQFGIAWALGVIGLGFPLLGLFGLPVLRRLDRDMAQKAARLEPVTRILERLDLFAGAPRSLLEHLAEDAEERTVPAGETIIRQGDPSDALWILTDGTLAISAVRDDGVSVELPDVEAPGYVGELGLLNGTVRSATVTTATECEMLHIPGTDFSEALEAATPSPSMLDRAGVRTARTSVMAPPVAGVAGE</sequence>
<dbReference type="InterPro" id="IPR018490">
    <property type="entry name" value="cNMP-bd_dom_sf"/>
</dbReference>
<feature type="transmembrane region" description="Helical" evidence="6">
    <location>
        <begin position="292"/>
        <end position="312"/>
    </location>
</feature>
<comment type="subcellular location">
    <subcellularLocation>
        <location evidence="1">Cell membrane</location>
        <topology evidence="1">Multi-pass membrane protein</topology>
    </subcellularLocation>
</comment>
<feature type="transmembrane region" description="Helical" evidence="6">
    <location>
        <begin position="379"/>
        <end position="401"/>
    </location>
</feature>
<evidence type="ECO:0000313" key="8">
    <source>
        <dbReference type="EMBL" id="MDL9981382.1"/>
    </source>
</evidence>